<accession>A0A4R4THI8</accession>
<dbReference type="EMBL" id="SMKI01000181">
    <property type="protein sequence ID" value="TDC73809.1"/>
    <property type="molecule type" value="Genomic_DNA"/>
</dbReference>
<sequence length="54" mass="5800">MDHIASDMVDLTQVSIGTLRGLPPSARTRRLLDEVRRGRSNAMGDGGQPASQAH</sequence>
<evidence type="ECO:0000313" key="2">
    <source>
        <dbReference type="EMBL" id="TDC73809.1"/>
    </source>
</evidence>
<dbReference type="Proteomes" id="UP000295345">
    <property type="component" value="Unassembled WGS sequence"/>
</dbReference>
<protein>
    <submittedName>
        <fullName evidence="2">Aldo/keto reductase</fullName>
    </submittedName>
</protein>
<name>A0A4R4THI8_9ACTN</name>
<evidence type="ECO:0000313" key="3">
    <source>
        <dbReference type="Proteomes" id="UP000295345"/>
    </source>
</evidence>
<reference evidence="2 3" key="1">
    <citation type="submission" date="2019-03" db="EMBL/GenBank/DDBJ databases">
        <title>Draft genome sequences of novel Actinobacteria.</title>
        <authorList>
            <person name="Sahin N."/>
            <person name="Ay H."/>
            <person name="Saygin H."/>
        </authorList>
    </citation>
    <scope>NUCLEOTIDE SEQUENCE [LARGE SCALE GENOMIC DNA]</scope>
    <source>
        <strain evidence="2 3">DSM 41900</strain>
    </source>
</reference>
<comment type="caution">
    <text evidence="2">The sequence shown here is derived from an EMBL/GenBank/DDBJ whole genome shotgun (WGS) entry which is preliminary data.</text>
</comment>
<evidence type="ECO:0000256" key="1">
    <source>
        <dbReference type="SAM" id="MobiDB-lite"/>
    </source>
</evidence>
<keyword evidence="3" id="KW-1185">Reference proteome</keyword>
<dbReference type="RefSeq" id="WP_132819090.1">
    <property type="nucleotide sequence ID" value="NZ_SMKI01000181.1"/>
</dbReference>
<dbReference type="OrthoDB" id="4300706at2"/>
<gene>
    <name evidence="2" type="ORF">E1283_17985</name>
</gene>
<proteinExistence type="predicted"/>
<organism evidence="2 3">
    <name type="scientific">Streptomyces hainanensis</name>
    <dbReference type="NCBI Taxonomy" id="402648"/>
    <lineage>
        <taxon>Bacteria</taxon>
        <taxon>Bacillati</taxon>
        <taxon>Actinomycetota</taxon>
        <taxon>Actinomycetes</taxon>
        <taxon>Kitasatosporales</taxon>
        <taxon>Streptomycetaceae</taxon>
        <taxon>Streptomyces</taxon>
    </lineage>
</organism>
<dbReference type="AlphaFoldDB" id="A0A4R4THI8"/>
<feature type="region of interest" description="Disordered" evidence="1">
    <location>
        <begin position="19"/>
        <end position="54"/>
    </location>
</feature>